<dbReference type="SUPFAM" id="SSF52540">
    <property type="entry name" value="P-loop containing nucleoside triphosphate hydrolases"/>
    <property type="match status" value="1"/>
</dbReference>
<name>A0A2P6RXY3_ROSCH</name>
<accession>A0A2P6RXY3</accession>
<keyword evidence="3" id="KW-0378">Hydrolase</keyword>
<keyword evidence="2" id="KW-0067">ATP-binding</keyword>
<evidence type="ECO:0000256" key="1">
    <source>
        <dbReference type="ARBA" id="ARBA00022741"/>
    </source>
</evidence>
<dbReference type="GO" id="GO:0005524">
    <property type="term" value="F:ATP binding"/>
    <property type="evidence" value="ECO:0007669"/>
    <property type="project" value="UniProtKB-KW"/>
</dbReference>
<reference evidence="3 4" key="1">
    <citation type="journal article" date="2018" name="Nat. Genet.">
        <title>The Rosa genome provides new insights in the design of modern roses.</title>
        <authorList>
            <person name="Bendahmane M."/>
        </authorList>
    </citation>
    <scope>NUCLEOTIDE SEQUENCE [LARGE SCALE GENOMIC DNA]</scope>
    <source>
        <strain evidence="4">cv. Old Blush</strain>
    </source>
</reference>
<keyword evidence="4" id="KW-1185">Reference proteome</keyword>
<dbReference type="AlphaFoldDB" id="A0A2P6RXY3"/>
<dbReference type="Gene3D" id="3.40.50.300">
    <property type="entry name" value="P-loop containing nucleotide triphosphate hydrolases"/>
    <property type="match status" value="1"/>
</dbReference>
<dbReference type="GO" id="GO:0016787">
    <property type="term" value="F:hydrolase activity"/>
    <property type="evidence" value="ECO:0007669"/>
    <property type="project" value="UniProtKB-KW"/>
</dbReference>
<evidence type="ECO:0000256" key="2">
    <source>
        <dbReference type="ARBA" id="ARBA00022840"/>
    </source>
</evidence>
<organism evidence="3 4">
    <name type="scientific">Rosa chinensis</name>
    <name type="common">China rose</name>
    <dbReference type="NCBI Taxonomy" id="74649"/>
    <lineage>
        <taxon>Eukaryota</taxon>
        <taxon>Viridiplantae</taxon>
        <taxon>Streptophyta</taxon>
        <taxon>Embryophyta</taxon>
        <taxon>Tracheophyta</taxon>
        <taxon>Spermatophyta</taxon>
        <taxon>Magnoliopsida</taxon>
        <taxon>eudicotyledons</taxon>
        <taxon>Gunneridae</taxon>
        <taxon>Pentapetalae</taxon>
        <taxon>rosids</taxon>
        <taxon>fabids</taxon>
        <taxon>Rosales</taxon>
        <taxon>Rosaceae</taxon>
        <taxon>Rosoideae</taxon>
        <taxon>Rosoideae incertae sedis</taxon>
        <taxon>Rosa</taxon>
    </lineage>
</organism>
<dbReference type="EMBL" id="PDCK01000040">
    <property type="protein sequence ID" value="PRQ51287.1"/>
    <property type="molecule type" value="Genomic_DNA"/>
</dbReference>
<proteinExistence type="predicted"/>
<evidence type="ECO:0000313" key="4">
    <source>
        <dbReference type="Proteomes" id="UP000238479"/>
    </source>
</evidence>
<comment type="caution">
    <text evidence="3">The sequence shown here is derived from an EMBL/GenBank/DDBJ whole genome shotgun (WGS) entry which is preliminary data.</text>
</comment>
<dbReference type="PANTHER" id="PTHR24223">
    <property type="entry name" value="ATP-BINDING CASSETTE SUB-FAMILY C"/>
    <property type="match status" value="1"/>
</dbReference>
<sequence length="55" mass="6247">MSGGQKQWIQLSRAIYSDADIYLHDDPFSAVDAHTAVILFRGCVMEAQAKKTEFW</sequence>
<dbReference type="EC" id="3.6.3.44" evidence="3"/>
<dbReference type="OMA" id="IGEREVN"/>
<protein>
    <submittedName>
        <fullName evidence="3">Putative xenobiotic-transporting ATPase</fullName>
        <ecNumber evidence="3">3.6.3.44</ecNumber>
    </submittedName>
</protein>
<dbReference type="Proteomes" id="UP000238479">
    <property type="component" value="Chromosome 2"/>
</dbReference>
<dbReference type="InterPro" id="IPR027417">
    <property type="entry name" value="P-loop_NTPase"/>
</dbReference>
<keyword evidence="1" id="KW-0547">Nucleotide-binding</keyword>
<dbReference type="PANTHER" id="PTHR24223:SF108">
    <property type="entry name" value="ABC TRANSPORTER C FAMILY MEMBER 8"/>
    <property type="match status" value="1"/>
</dbReference>
<dbReference type="Gramene" id="PRQ51287">
    <property type="protein sequence ID" value="PRQ51287"/>
    <property type="gene ID" value="RchiOBHm_Chr2g0142741"/>
</dbReference>
<evidence type="ECO:0000313" key="3">
    <source>
        <dbReference type="EMBL" id="PRQ51287.1"/>
    </source>
</evidence>
<gene>
    <name evidence="3" type="ORF">RchiOBHm_Chr2g0142741</name>
</gene>
<dbReference type="InterPro" id="IPR050173">
    <property type="entry name" value="ABC_transporter_C-like"/>
</dbReference>
<dbReference type="GO" id="GO:0016020">
    <property type="term" value="C:membrane"/>
    <property type="evidence" value="ECO:0007669"/>
    <property type="project" value="TreeGrafter"/>
</dbReference>
<dbReference type="GO" id="GO:0042626">
    <property type="term" value="F:ATPase-coupled transmembrane transporter activity"/>
    <property type="evidence" value="ECO:0007669"/>
    <property type="project" value="TreeGrafter"/>
</dbReference>